<dbReference type="Proteomes" id="UP000252405">
    <property type="component" value="Unassembled WGS sequence"/>
</dbReference>
<keyword evidence="2" id="KW-1185">Reference proteome</keyword>
<sequence length="264" mass="29784">MPRPKPVGQALQEAINYSIRLEEERADLTDFQIARLARLACPSPGNYLLHLVKEMLVAEMERDFKRFDQAAERFLASRVTDDLLINMSSTALFAHSPGAAVTMLRRLMNDYPDRLDGFVWAVEVAWFVGDLELCVELRERVERLGGSMERDGRDLEAIRVLSEAGVSLDSYRAYLEGVHSLIRQHVEGRRDVRVVLNFGTTQHEDGYEGVILEIKSDLEEAALDRLDDDLLVYAGSNEAIESGVSNAVTILVRDLPEHRSERVA</sequence>
<gene>
    <name evidence="1" type="ORF">DU505_17125</name>
</gene>
<name>A0A368TS56_9GAMM</name>
<comment type="caution">
    <text evidence="1">The sequence shown here is derived from an EMBL/GenBank/DDBJ whole genome shotgun (WGS) entry which is preliminary data.</text>
</comment>
<evidence type="ECO:0000313" key="2">
    <source>
        <dbReference type="Proteomes" id="UP000252405"/>
    </source>
</evidence>
<accession>A0A368TS56</accession>
<evidence type="ECO:0000313" key="1">
    <source>
        <dbReference type="EMBL" id="RCV87494.1"/>
    </source>
</evidence>
<dbReference type="RefSeq" id="WP_147273094.1">
    <property type="nucleotide sequence ID" value="NZ_QPII01000015.1"/>
</dbReference>
<dbReference type="EMBL" id="QPII01000015">
    <property type="protein sequence ID" value="RCV87494.1"/>
    <property type="molecule type" value="Genomic_DNA"/>
</dbReference>
<organism evidence="1 2">
    <name type="scientific">Billgrantia montanilacus</name>
    <dbReference type="NCBI Taxonomy" id="2282305"/>
    <lineage>
        <taxon>Bacteria</taxon>
        <taxon>Pseudomonadati</taxon>
        <taxon>Pseudomonadota</taxon>
        <taxon>Gammaproteobacteria</taxon>
        <taxon>Oceanospirillales</taxon>
        <taxon>Halomonadaceae</taxon>
        <taxon>Billgrantia</taxon>
    </lineage>
</organism>
<proteinExistence type="predicted"/>
<dbReference type="AlphaFoldDB" id="A0A368TS56"/>
<protein>
    <submittedName>
        <fullName evidence="1">Uncharacterized protein</fullName>
    </submittedName>
</protein>
<reference evidence="1 2" key="1">
    <citation type="submission" date="2018-07" db="EMBL/GenBank/DDBJ databases">
        <title>Halomonas montanilacus sp. nov., isolated from Lake Pengyan on Tibetan Plateau.</title>
        <authorList>
            <person name="Lu H."/>
            <person name="Xing P."/>
            <person name="Wu Q."/>
        </authorList>
    </citation>
    <scope>NUCLEOTIDE SEQUENCE [LARGE SCALE GENOMIC DNA]</scope>
    <source>
        <strain evidence="1 2">PYC7W</strain>
    </source>
</reference>
<dbReference type="OrthoDB" id="6168974at2"/>